<dbReference type="InterPro" id="IPR017937">
    <property type="entry name" value="Thioredoxin_CS"/>
</dbReference>
<feature type="signal peptide" evidence="2">
    <location>
        <begin position="1"/>
        <end position="20"/>
    </location>
</feature>
<dbReference type="PROSITE" id="PS51352">
    <property type="entry name" value="THIOREDOXIN_2"/>
    <property type="match status" value="1"/>
</dbReference>
<keyword evidence="2" id="KW-0732">Signal</keyword>
<protein>
    <submittedName>
        <fullName evidence="4">Thioredoxin family protein</fullName>
    </submittedName>
</protein>
<dbReference type="SUPFAM" id="SSF52833">
    <property type="entry name" value="Thioredoxin-like"/>
    <property type="match status" value="1"/>
</dbReference>
<dbReference type="InterPro" id="IPR013766">
    <property type="entry name" value="Thioredoxin_domain"/>
</dbReference>
<dbReference type="Gene3D" id="3.40.30.10">
    <property type="entry name" value="Glutaredoxin"/>
    <property type="match status" value="1"/>
</dbReference>
<dbReference type="RefSeq" id="WP_240826111.1">
    <property type="nucleotide sequence ID" value="NZ_JAKWBL010000001.1"/>
</dbReference>
<feature type="chain" id="PRO_5046193178" evidence="2">
    <location>
        <begin position="21"/>
        <end position="178"/>
    </location>
</feature>
<proteinExistence type="predicted"/>
<dbReference type="Proteomes" id="UP001202248">
    <property type="component" value="Unassembled WGS sequence"/>
</dbReference>
<evidence type="ECO:0000256" key="1">
    <source>
        <dbReference type="ARBA" id="ARBA00023284"/>
    </source>
</evidence>
<gene>
    <name evidence="4" type="ORF">MKP09_01505</name>
</gene>
<dbReference type="PROSITE" id="PS00194">
    <property type="entry name" value="THIOREDOXIN_1"/>
    <property type="match status" value="1"/>
</dbReference>
<comment type="caution">
    <text evidence="4">The sequence shown here is derived from an EMBL/GenBank/DDBJ whole genome shotgun (WGS) entry which is preliminary data.</text>
</comment>
<dbReference type="EMBL" id="JAKWBL010000001">
    <property type="protein sequence ID" value="MCH5596689.1"/>
    <property type="molecule type" value="Genomic_DNA"/>
</dbReference>
<keyword evidence="5" id="KW-1185">Reference proteome</keyword>
<accession>A0ABS9SET6</accession>
<dbReference type="InterPro" id="IPR036249">
    <property type="entry name" value="Thioredoxin-like_sf"/>
</dbReference>
<evidence type="ECO:0000313" key="5">
    <source>
        <dbReference type="Proteomes" id="UP001202248"/>
    </source>
</evidence>
<organism evidence="4 5">
    <name type="scientific">Niabella ginsengisoli</name>
    <dbReference type="NCBI Taxonomy" id="522298"/>
    <lineage>
        <taxon>Bacteria</taxon>
        <taxon>Pseudomonadati</taxon>
        <taxon>Bacteroidota</taxon>
        <taxon>Chitinophagia</taxon>
        <taxon>Chitinophagales</taxon>
        <taxon>Chitinophagaceae</taxon>
        <taxon>Niabella</taxon>
    </lineage>
</organism>
<dbReference type="Pfam" id="PF13899">
    <property type="entry name" value="Thioredoxin_7"/>
    <property type="match status" value="1"/>
</dbReference>
<evidence type="ECO:0000256" key="2">
    <source>
        <dbReference type="SAM" id="SignalP"/>
    </source>
</evidence>
<feature type="domain" description="Thioredoxin" evidence="3">
    <location>
        <begin position="12"/>
        <end position="154"/>
    </location>
</feature>
<sequence length="178" mass="20080">MIKNLLLFIFISLIGVNAFAQQTPASANDVLEKAFSKANAEKKNVFIIFHASWCGWCRKMDAAMNDESCKKFFDDNYVIEHLTILEAKDKKHLENPGAEDLYKKHAPAKSGIPFWIIFNANGDVIGDAKMPDGNNSGCPAAVKEVEHFINMLKKSSKIDEKTITAVFERFRKNEPVKR</sequence>
<keyword evidence="1" id="KW-0676">Redox-active center</keyword>
<reference evidence="4 5" key="1">
    <citation type="submission" date="2022-02" db="EMBL/GenBank/DDBJ databases">
        <authorList>
            <person name="Min J."/>
        </authorList>
    </citation>
    <scope>NUCLEOTIDE SEQUENCE [LARGE SCALE GENOMIC DNA]</scope>
    <source>
        <strain evidence="4 5">GR10-1</strain>
    </source>
</reference>
<evidence type="ECO:0000259" key="3">
    <source>
        <dbReference type="PROSITE" id="PS51352"/>
    </source>
</evidence>
<name>A0ABS9SET6_9BACT</name>
<evidence type="ECO:0000313" key="4">
    <source>
        <dbReference type="EMBL" id="MCH5596689.1"/>
    </source>
</evidence>